<proteinExistence type="predicted"/>
<name>A0A0E9UJX6_ANGAN</name>
<reference evidence="1" key="2">
    <citation type="journal article" date="2015" name="Fish Shellfish Immunol.">
        <title>Early steps in the European eel (Anguilla anguilla)-Vibrio vulnificus interaction in the gills: Role of the RtxA13 toxin.</title>
        <authorList>
            <person name="Callol A."/>
            <person name="Pajuelo D."/>
            <person name="Ebbesson L."/>
            <person name="Teles M."/>
            <person name="MacKenzie S."/>
            <person name="Amaro C."/>
        </authorList>
    </citation>
    <scope>NUCLEOTIDE SEQUENCE</scope>
</reference>
<reference evidence="1" key="1">
    <citation type="submission" date="2014-11" db="EMBL/GenBank/DDBJ databases">
        <authorList>
            <person name="Amaro Gonzalez C."/>
        </authorList>
    </citation>
    <scope>NUCLEOTIDE SEQUENCE</scope>
</reference>
<dbReference type="AlphaFoldDB" id="A0A0E9UJX6"/>
<sequence length="40" mass="4643">MTKNTCINQQEDVLNRRKCISWNGQVRVQTLTQLKCCSTT</sequence>
<accession>A0A0E9UJX6</accession>
<protein>
    <submittedName>
        <fullName evidence="1">Uncharacterized protein</fullName>
    </submittedName>
</protein>
<organism evidence="1">
    <name type="scientific">Anguilla anguilla</name>
    <name type="common">European freshwater eel</name>
    <name type="synonym">Muraena anguilla</name>
    <dbReference type="NCBI Taxonomy" id="7936"/>
    <lineage>
        <taxon>Eukaryota</taxon>
        <taxon>Metazoa</taxon>
        <taxon>Chordata</taxon>
        <taxon>Craniata</taxon>
        <taxon>Vertebrata</taxon>
        <taxon>Euteleostomi</taxon>
        <taxon>Actinopterygii</taxon>
        <taxon>Neopterygii</taxon>
        <taxon>Teleostei</taxon>
        <taxon>Anguilliformes</taxon>
        <taxon>Anguillidae</taxon>
        <taxon>Anguilla</taxon>
    </lineage>
</organism>
<evidence type="ECO:0000313" key="1">
    <source>
        <dbReference type="EMBL" id="JAH65575.1"/>
    </source>
</evidence>
<dbReference type="EMBL" id="GBXM01043002">
    <property type="protein sequence ID" value="JAH65575.1"/>
    <property type="molecule type" value="Transcribed_RNA"/>
</dbReference>